<organism evidence="3 4">
    <name type="scientific">Persicobacter psychrovividus</name>
    <dbReference type="NCBI Taxonomy" id="387638"/>
    <lineage>
        <taxon>Bacteria</taxon>
        <taxon>Pseudomonadati</taxon>
        <taxon>Bacteroidota</taxon>
        <taxon>Cytophagia</taxon>
        <taxon>Cytophagales</taxon>
        <taxon>Persicobacteraceae</taxon>
        <taxon>Persicobacter</taxon>
    </lineage>
</organism>
<dbReference type="InterPro" id="IPR029058">
    <property type="entry name" value="AB_hydrolase_fold"/>
</dbReference>
<proteinExistence type="predicted"/>
<dbReference type="PANTHER" id="PTHR48081">
    <property type="entry name" value="AB HYDROLASE SUPERFAMILY PROTEIN C4A8.06C"/>
    <property type="match status" value="1"/>
</dbReference>
<keyword evidence="1" id="KW-0378">Hydrolase</keyword>
<dbReference type="Pfam" id="PF20434">
    <property type="entry name" value="BD-FAE"/>
    <property type="match status" value="1"/>
</dbReference>
<feature type="domain" description="BD-FAE-like" evidence="2">
    <location>
        <begin position="51"/>
        <end position="248"/>
    </location>
</feature>
<evidence type="ECO:0000259" key="2">
    <source>
        <dbReference type="Pfam" id="PF20434"/>
    </source>
</evidence>
<reference evidence="3 4" key="1">
    <citation type="submission" date="2021-12" db="EMBL/GenBank/DDBJ databases">
        <title>Genome sequencing of bacteria with rrn-lacking chromosome and rrn-plasmid.</title>
        <authorList>
            <person name="Anda M."/>
            <person name="Iwasaki W."/>
        </authorList>
    </citation>
    <scope>NUCLEOTIDE SEQUENCE [LARGE SCALE GENOMIC DNA]</scope>
    <source>
        <strain evidence="3 4">NBRC 101262</strain>
        <plasmid evidence="3 4">pPP4</plasmid>
    </source>
</reference>
<protein>
    <recommendedName>
        <fullName evidence="2">BD-FAE-like domain-containing protein</fullName>
    </recommendedName>
</protein>
<accession>A0ABM7VLP9</accession>
<dbReference type="PANTHER" id="PTHR48081:SF6">
    <property type="entry name" value="PEPTIDASE S9 PROLYL OLIGOPEPTIDASE CATALYTIC DOMAIN-CONTAINING PROTEIN"/>
    <property type="match status" value="1"/>
</dbReference>
<dbReference type="InterPro" id="IPR049492">
    <property type="entry name" value="BD-FAE-like_dom"/>
</dbReference>
<dbReference type="InterPro" id="IPR050300">
    <property type="entry name" value="GDXG_lipolytic_enzyme"/>
</dbReference>
<dbReference type="Gene3D" id="3.40.50.1820">
    <property type="entry name" value="alpha/beta hydrolase"/>
    <property type="match status" value="1"/>
</dbReference>
<evidence type="ECO:0000256" key="1">
    <source>
        <dbReference type="ARBA" id="ARBA00022801"/>
    </source>
</evidence>
<evidence type="ECO:0000313" key="3">
    <source>
        <dbReference type="EMBL" id="BDD01918.1"/>
    </source>
</evidence>
<sequence length="296" mass="33327">MIVFAQNKEEITIPLYDGLPPNSIAMEGKEIVNHSDGIMKISNIQTPSISVYLPPKEKATGEAVVICPGGGYWILAYDLEGTDIAEYYNTQGIAAIILKYRLPTSHPAKVRHESSLMDAQRAIRLTRQHAEEWHIHSEKIGIIGFSAGGHLAAMASVNYDQGKPDDKDQTEHYSCRPDFSLLIYPVITFTEDFTNEGTRKALLGTEEQDQKLREKFSPERYVNANTPPTFLIHSMDDDVVDYQNSELYFNACRTEEVMTELHLFPIGGHGFGLGKQYQGVDQWAKLSVDFIRRLSK</sequence>
<dbReference type="EMBL" id="AP025296">
    <property type="protein sequence ID" value="BDD01918.1"/>
    <property type="molecule type" value="Genomic_DNA"/>
</dbReference>
<keyword evidence="4" id="KW-1185">Reference proteome</keyword>
<name>A0ABM7VLP9_9BACT</name>
<dbReference type="SUPFAM" id="SSF53474">
    <property type="entry name" value="alpha/beta-Hydrolases"/>
    <property type="match status" value="1"/>
</dbReference>
<dbReference type="RefSeq" id="WP_338399114.1">
    <property type="nucleotide sequence ID" value="NZ_AP025296.1"/>
</dbReference>
<geneLocation type="plasmid" evidence="3 4">
    <name>pPP4</name>
</geneLocation>
<evidence type="ECO:0000313" key="4">
    <source>
        <dbReference type="Proteomes" id="UP001354989"/>
    </source>
</evidence>
<keyword evidence="3" id="KW-0614">Plasmid</keyword>
<gene>
    <name evidence="3" type="ORF">PEPS_41980</name>
</gene>
<dbReference type="Proteomes" id="UP001354989">
    <property type="component" value="Plasmid pPP4"/>
</dbReference>